<protein>
    <submittedName>
        <fullName evidence="1">Uncharacterized protein</fullName>
    </submittedName>
</protein>
<gene>
    <name evidence="1" type="ORF">MNBD_GAMMA18-874</name>
</gene>
<reference evidence="1" key="1">
    <citation type="submission" date="2018-06" db="EMBL/GenBank/DDBJ databases">
        <authorList>
            <person name="Zhirakovskaya E."/>
        </authorList>
    </citation>
    <scope>NUCLEOTIDE SEQUENCE</scope>
</reference>
<sequence length="101" mass="11963">MNQSEHLIEEKILQYQAHLNHIDQLVERVDREGNLDDAEQLYNALSYIREERELLLALINKLKHNIHTLYLENTLQKTHPMIVWEAVANKLDGLISPYDHH</sequence>
<dbReference type="AlphaFoldDB" id="A0A3B1A7X3"/>
<name>A0A3B1A7X3_9ZZZZ</name>
<proteinExistence type="predicted"/>
<dbReference type="EMBL" id="UOFP01000242">
    <property type="protein sequence ID" value="VAW88916.1"/>
    <property type="molecule type" value="Genomic_DNA"/>
</dbReference>
<organism evidence="1">
    <name type="scientific">hydrothermal vent metagenome</name>
    <dbReference type="NCBI Taxonomy" id="652676"/>
    <lineage>
        <taxon>unclassified sequences</taxon>
        <taxon>metagenomes</taxon>
        <taxon>ecological metagenomes</taxon>
    </lineage>
</organism>
<evidence type="ECO:0000313" key="1">
    <source>
        <dbReference type="EMBL" id="VAW88916.1"/>
    </source>
</evidence>
<accession>A0A3B1A7X3</accession>